<name>A0A9X3J4W2_9BACT</name>
<keyword evidence="3" id="KW-0378">Hydrolase</keyword>
<evidence type="ECO:0000313" key="4">
    <source>
        <dbReference type="EMBL" id="MCY1720854.1"/>
    </source>
</evidence>
<dbReference type="SUPFAM" id="SSF102405">
    <property type="entry name" value="MCP/YpsA-like"/>
    <property type="match status" value="1"/>
</dbReference>
<comment type="caution">
    <text evidence="4">The sequence shown here is derived from an EMBL/GenBank/DDBJ whole genome shotgun (WGS) entry which is preliminary data.</text>
</comment>
<proteinExistence type="inferred from homology"/>
<comment type="similarity">
    <text evidence="2 3">Belongs to the LOG family.</text>
</comment>
<dbReference type="AlphaFoldDB" id="A0A9X3J4W2"/>
<evidence type="ECO:0000313" key="5">
    <source>
        <dbReference type="Proteomes" id="UP001145087"/>
    </source>
</evidence>
<protein>
    <recommendedName>
        <fullName evidence="3">Cytokinin riboside 5'-monophosphate phosphoribohydrolase</fullName>
        <ecNumber evidence="3">3.2.2.n1</ecNumber>
    </recommendedName>
</protein>
<dbReference type="Proteomes" id="UP001145087">
    <property type="component" value="Unassembled WGS sequence"/>
</dbReference>
<comment type="catalytic activity">
    <reaction evidence="1">
        <text>AMP + H2O = D-ribose 5-phosphate + adenine</text>
        <dbReference type="Rhea" id="RHEA:20129"/>
        <dbReference type="ChEBI" id="CHEBI:15377"/>
        <dbReference type="ChEBI" id="CHEBI:16708"/>
        <dbReference type="ChEBI" id="CHEBI:78346"/>
        <dbReference type="ChEBI" id="CHEBI:456215"/>
        <dbReference type="EC" id="3.2.2.4"/>
    </reaction>
</comment>
<accession>A0A9X3J4W2</accession>
<reference evidence="4" key="1">
    <citation type="submission" date="2022-11" db="EMBL/GenBank/DDBJ databases">
        <title>Marilongibacter aestuarii gen. nov., sp. nov., isolated from tidal flat sediment.</title>
        <authorList>
            <person name="Jiayan W."/>
        </authorList>
    </citation>
    <scope>NUCLEOTIDE SEQUENCE</scope>
    <source>
        <strain evidence="4">Z1-6</strain>
    </source>
</reference>
<dbReference type="GO" id="GO:0009691">
    <property type="term" value="P:cytokinin biosynthetic process"/>
    <property type="evidence" value="ECO:0007669"/>
    <property type="project" value="UniProtKB-UniRule"/>
</dbReference>
<dbReference type="PANTHER" id="PTHR31223">
    <property type="entry name" value="LOG FAMILY PROTEIN YJL055W"/>
    <property type="match status" value="1"/>
</dbReference>
<dbReference type="GO" id="GO:0008714">
    <property type="term" value="F:AMP nucleosidase activity"/>
    <property type="evidence" value="ECO:0007669"/>
    <property type="project" value="UniProtKB-EC"/>
</dbReference>
<dbReference type="RefSeq" id="WP_343333187.1">
    <property type="nucleotide sequence ID" value="NZ_JAPOHD010000022.1"/>
</dbReference>
<dbReference type="NCBIfam" id="TIGR00730">
    <property type="entry name" value="Rossman fold protein, TIGR00730 family"/>
    <property type="match status" value="1"/>
</dbReference>
<keyword evidence="5" id="KW-1185">Reference proteome</keyword>
<dbReference type="InterPro" id="IPR005269">
    <property type="entry name" value="LOG"/>
</dbReference>
<evidence type="ECO:0000256" key="3">
    <source>
        <dbReference type="RuleBase" id="RU363015"/>
    </source>
</evidence>
<evidence type="ECO:0000256" key="1">
    <source>
        <dbReference type="ARBA" id="ARBA00000274"/>
    </source>
</evidence>
<dbReference type="GO" id="GO:0005829">
    <property type="term" value="C:cytosol"/>
    <property type="evidence" value="ECO:0007669"/>
    <property type="project" value="TreeGrafter"/>
</dbReference>
<dbReference type="Gene3D" id="3.40.50.450">
    <property type="match status" value="1"/>
</dbReference>
<organism evidence="4 5">
    <name type="scientific">Draconibacterium aestuarii</name>
    <dbReference type="NCBI Taxonomy" id="2998507"/>
    <lineage>
        <taxon>Bacteria</taxon>
        <taxon>Pseudomonadati</taxon>
        <taxon>Bacteroidota</taxon>
        <taxon>Bacteroidia</taxon>
        <taxon>Marinilabiliales</taxon>
        <taxon>Prolixibacteraceae</taxon>
        <taxon>Draconibacterium</taxon>
    </lineage>
</organism>
<dbReference type="InterPro" id="IPR031100">
    <property type="entry name" value="LOG_fam"/>
</dbReference>
<sequence>MNICVFCSSSNAINDIYFKEAQKLGELIGQGGHTLINGGANVGLMEAVTISASAAGAKTIGIIPERMIGRSLASDNSHEVIVTPDMMERKAKMRDMSDAFIALPGGFGTLEEILEVMTLRQLSYHTKPIVFINTNSFFDNLFKQFEVSYVEQFAKEVYRKVYFEAKDSAEAIEHIVNYSEIELDSKWFKVPEK</sequence>
<dbReference type="EC" id="3.2.2.n1" evidence="3"/>
<dbReference type="PANTHER" id="PTHR31223:SF70">
    <property type="entry name" value="LOG FAMILY PROTEIN YJL055W"/>
    <property type="match status" value="1"/>
</dbReference>
<evidence type="ECO:0000256" key="2">
    <source>
        <dbReference type="ARBA" id="ARBA00006763"/>
    </source>
</evidence>
<gene>
    <name evidence="4" type="ORF">OU798_10895</name>
</gene>
<keyword evidence="3" id="KW-0203">Cytokinin biosynthesis</keyword>
<dbReference type="Pfam" id="PF03641">
    <property type="entry name" value="Lysine_decarbox"/>
    <property type="match status" value="1"/>
</dbReference>
<dbReference type="EMBL" id="JAPOHD010000022">
    <property type="protein sequence ID" value="MCY1720854.1"/>
    <property type="molecule type" value="Genomic_DNA"/>
</dbReference>